<feature type="domain" description="SGS" evidence="3">
    <location>
        <begin position="327"/>
        <end position="416"/>
    </location>
</feature>
<organism evidence="5 6">
    <name type="scientific">Candida boidinii</name>
    <name type="common">Yeast</name>
    <dbReference type="NCBI Taxonomy" id="5477"/>
    <lineage>
        <taxon>Eukaryota</taxon>
        <taxon>Fungi</taxon>
        <taxon>Dikarya</taxon>
        <taxon>Ascomycota</taxon>
        <taxon>Saccharomycotina</taxon>
        <taxon>Pichiomycetes</taxon>
        <taxon>Pichiales</taxon>
        <taxon>Pichiaceae</taxon>
        <taxon>Ogataea</taxon>
        <taxon>Ogataea/Candida clade</taxon>
    </lineage>
</organism>
<dbReference type="Proteomes" id="UP001165120">
    <property type="component" value="Unassembled WGS sequence"/>
</dbReference>
<accession>A0A9W6T0L8</accession>
<feature type="domain" description="CS" evidence="4">
    <location>
        <begin position="198"/>
        <end position="293"/>
    </location>
</feature>
<dbReference type="InterPro" id="IPR044563">
    <property type="entry name" value="Sgt1-like"/>
</dbReference>
<dbReference type="Pfam" id="PF04969">
    <property type="entry name" value="CS"/>
    <property type="match status" value="1"/>
</dbReference>
<feature type="compositionally biased region" description="Acidic residues" evidence="2">
    <location>
        <begin position="346"/>
        <end position="360"/>
    </location>
</feature>
<protein>
    <submittedName>
        <fullName evidence="5">Unnamed protein product</fullName>
    </submittedName>
</protein>
<name>A0A9W6T0L8_CANBO</name>
<dbReference type="InterPro" id="IPR011990">
    <property type="entry name" value="TPR-like_helical_dom_sf"/>
</dbReference>
<sequence>MAIGDLIKDAEIALEKNDLELAMVKIDAALKQNDKSIKSLIIKARINNNLKNYDESIELLNKSYALTQISDFKKQENLIQIFELYSIVYFKLKKFQESYSFILQCLNYCKSYKNDKNELNSIVMMKAMIENKLKKMNIDYKAIKPYEFDKIQETDISKSGHSNEIGDLSITENKEQVETTTSSTTPVSPPTTTITKKNNDLKIDWFDNKKTVEISIFVKNIQKDNLLVKFNQDSVSVEFKIKSNHTPLVTSYEYNLNPLYDSIIPESCKFNLFKTKLELILFKQSLVPWKSLEKSSDSKEVKTFNTLNEEADTENTTTITSNSNPLAYPSSSKKKIDWSKIDTLDGDDGDAETADNQDPDDFFKQLYSNADDDTRRAMMKSYVESNGTALSTDWSEVSKKKVETSPPTGMEARSFN</sequence>
<evidence type="ECO:0000313" key="5">
    <source>
        <dbReference type="EMBL" id="GME68647.1"/>
    </source>
</evidence>
<dbReference type="GO" id="GO:0051087">
    <property type="term" value="F:protein-folding chaperone binding"/>
    <property type="evidence" value="ECO:0007669"/>
    <property type="project" value="InterPro"/>
</dbReference>
<feature type="region of interest" description="Disordered" evidence="2">
    <location>
        <begin position="346"/>
        <end position="367"/>
    </location>
</feature>
<feature type="region of interest" description="Disordered" evidence="2">
    <location>
        <begin position="386"/>
        <end position="416"/>
    </location>
</feature>
<comment type="caution">
    <text evidence="5">The sequence shown here is derived from an EMBL/GenBank/DDBJ whole genome shotgun (WGS) entry which is preliminary data.</text>
</comment>
<dbReference type="InterPro" id="IPR007052">
    <property type="entry name" value="CS_dom"/>
</dbReference>
<dbReference type="PROSITE" id="PS51203">
    <property type="entry name" value="CS"/>
    <property type="match status" value="1"/>
</dbReference>
<evidence type="ECO:0000256" key="2">
    <source>
        <dbReference type="SAM" id="MobiDB-lite"/>
    </source>
</evidence>
<dbReference type="InterPro" id="IPR007699">
    <property type="entry name" value="SGS_dom"/>
</dbReference>
<dbReference type="Gene3D" id="2.60.40.790">
    <property type="match status" value="1"/>
</dbReference>
<evidence type="ECO:0000259" key="4">
    <source>
        <dbReference type="PROSITE" id="PS51203"/>
    </source>
</evidence>
<proteinExistence type="inferred from homology"/>
<gene>
    <name evidence="5" type="ORF">Cboi02_000177900</name>
</gene>
<comment type="similarity">
    <text evidence="1">Belongs to the SGT1 family.</text>
</comment>
<dbReference type="PROSITE" id="PS51048">
    <property type="entry name" value="SGS"/>
    <property type="match status" value="1"/>
</dbReference>
<evidence type="ECO:0000259" key="3">
    <source>
        <dbReference type="PROSITE" id="PS51048"/>
    </source>
</evidence>
<dbReference type="EMBL" id="BSXN01000458">
    <property type="protein sequence ID" value="GME68647.1"/>
    <property type="molecule type" value="Genomic_DNA"/>
</dbReference>
<dbReference type="Pfam" id="PF05002">
    <property type="entry name" value="SGS"/>
    <property type="match status" value="1"/>
</dbReference>
<evidence type="ECO:0000313" key="6">
    <source>
        <dbReference type="Proteomes" id="UP001165120"/>
    </source>
</evidence>
<reference evidence="5" key="1">
    <citation type="submission" date="2023-04" db="EMBL/GenBank/DDBJ databases">
        <title>Candida boidinii NBRC 10035.</title>
        <authorList>
            <person name="Ichikawa N."/>
            <person name="Sato H."/>
            <person name="Tonouchi N."/>
        </authorList>
    </citation>
    <scope>NUCLEOTIDE SEQUENCE</scope>
    <source>
        <strain evidence="5">NBRC 10035</strain>
    </source>
</reference>
<dbReference type="SUPFAM" id="SSF48452">
    <property type="entry name" value="TPR-like"/>
    <property type="match status" value="1"/>
</dbReference>
<dbReference type="CDD" id="cd06466">
    <property type="entry name" value="p23_CS_SGT1_like"/>
    <property type="match status" value="1"/>
</dbReference>
<dbReference type="PANTHER" id="PTHR45862">
    <property type="entry name" value="PROTEIN SGT1 HOMOLOG"/>
    <property type="match status" value="1"/>
</dbReference>
<dbReference type="AlphaFoldDB" id="A0A9W6T0L8"/>
<dbReference type="InterPro" id="IPR008978">
    <property type="entry name" value="HSP20-like_chaperone"/>
</dbReference>
<evidence type="ECO:0000256" key="1">
    <source>
        <dbReference type="ARBA" id="ARBA00008509"/>
    </source>
</evidence>
<feature type="compositionally biased region" description="Polar residues" evidence="2">
    <location>
        <begin position="386"/>
        <end position="395"/>
    </location>
</feature>
<keyword evidence="6" id="KW-1185">Reference proteome</keyword>
<dbReference type="SUPFAM" id="SSF49764">
    <property type="entry name" value="HSP20-like chaperones"/>
    <property type="match status" value="1"/>
</dbReference>
<dbReference type="Gene3D" id="1.25.40.10">
    <property type="entry name" value="Tetratricopeptide repeat domain"/>
    <property type="match status" value="1"/>
</dbReference>